<name>A0ACB0J5X1_TRIPR</name>
<keyword evidence="2" id="KW-1185">Reference proteome</keyword>
<comment type="caution">
    <text evidence="1">The sequence shown here is derived from an EMBL/GenBank/DDBJ whole genome shotgun (WGS) entry which is preliminary data.</text>
</comment>
<proteinExistence type="predicted"/>
<evidence type="ECO:0000313" key="1">
    <source>
        <dbReference type="EMBL" id="CAJ2638792.1"/>
    </source>
</evidence>
<dbReference type="Proteomes" id="UP001177021">
    <property type="component" value="Unassembled WGS sequence"/>
</dbReference>
<gene>
    <name evidence="1" type="ORF">MILVUS5_LOCUS8936</name>
</gene>
<evidence type="ECO:0000313" key="2">
    <source>
        <dbReference type="Proteomes" id="UP001177021"/>
    </source>
</evidence>
<reference evidence="1" key="1">
    <citation type="submission" date="2023-10" db="EMBL/GenBank/DDBJ databases">
        <authorList>
            <person name="Rodriguez Cubillos JULIANA M."/>
            <person name="De Vega J."/>
        </authorList>
    </citation>
    <scope>NUCLEOTIDE SEQUENCE</scope>
</reference>
<sequence length="139" mass="15912">MTFSPSLRFRKGVTNFLKICLIDFGMTCVGKELVKDAAKVAKEIISSSMTEIVCITQHHSIDISLKAIGFGPDRFMFARLEVDSSNVFFPQIRILSGESPRLCRQILHNSQDTFILYLTHSEKEHPNHSRNKREPSWQD</sequence>
<accession>A0ACB0J5X1</accession>
<organism evidence="1 2">
    <name type="scientific">Trifolium pratense</name>
    <name type="common">Red clover</name>
    <dbReference type="NCBI Taxonomy" id="57577"/>
    <lineage>
        <taxon>Eukaryota</taxon>
        <taxon>Viridiplantae</taxon>
        <taxon>Streptophyta</taxon>
        <taxon>Embryophyta</taxon>
        <taxon>Tracheophyta</taxon>
        <taxon>Spermatophyta</taxon>
        <taxon>Magnoliopsida</taxon>
        <taxon>eudicotyledons</taxon>
        <taxon>Gunneridae</taxon>
        <taxon>Pentapetalae</taxon>
        <taxon>rosids</taxon>
        <taxon>fabids</taxon>
        <taxon>Fabales</taxon>
        <taxon>Fabaceae</taxon>
        <taxon>Papilionoideae</taxon>
        <taxon>50 kb inversion clade</taxon>
        <taxon>NPAAA clade</taxon>
        <taxon>Hologalegina</taxon>
        <taxon>IRL clade</taxon>
        <taxon>Trifolieae</taxon>
        <taxon>Trifolium</taxon>
    </lineage>
</organism>
<dbReference type="EMBL" id="CASHSV030000024">
    <property type="protein sequence ID" value="CAJ2638792.1"/>
    <property type="molecule type" value="Genomic_DNA"/>
</dbReference>
<protein>
    <submittedName>
        <fullName evidence="1">Uncharacterized protein</fullName>
    </submittedName>
</protein>